<reference evidence="2" key="1">
    <citation type="submission" date="2020-02" db="EMBL/GenBank/DDBJ databases">
        <authorList>
            <person name="Meier V. D."/>
        </authorList>
    </citation>
    <scope>NUCLEOTIDE SEQUENCE</scope>
    <source>
        <strain evidence="2">AVDCRST_MAG48</strain>
    </source>
</reference>
<gene>
    <name evidence="2" type="ORF">AVDCRST_MAG48-3112</name>
</gene>
<protein>
    <submittedName>
        <fullName evidence="2">Possible integral membrane protein</fullName>
    </submittedName>
</protein>
<keyword evidence="1" id="KW-0472">Membrane</keyword>
<organism evidence="2">
    <name type="scientific">uncultured Friedmanniella sp</name>
    <dbReference type="NCBI Taxonomy" id="335381"/>
    <lineage>
        <taxon>Bacteria</taxon>
        <taxon>Bacillati</taxon>
        <taxon>Actinomycetota</taxon>
        <taxon>Actinomycetes</taxon>
        <taxon>Propionibacteriales</taxon>
        <taxon>Nocardioidaceae</taxon>
        <taxon>Friedmanniella</taxon>
        <taxon>environmental samples</taxon>
    </lineage>
</organism>
<sequence>MPSPSETRPRGVIHDIGYRPYAGERRGEGAVAWSLFRTGVRHCFGLGRSGRSKVLPLGLLGLMLLPAVILVA</sequence>
<feature type="transmembrane region" description="Helical" evidence="1">
    <location>
        <begin position="54"/>
        <end position="71"/>
    </location>
</feature>
<dbReference type="AlphaFoldDB" id="A0A6J4LEB3"/>
<dbReference type="EMBL" id="CADCTS010000443">
    <property type="protein sequence ID" value="CAA9330400.1"/>
    <property type="molecule type" value="Genomic_DNA"/>
</dbReference>
<evidence type="ECO:0000313" key="2">
    <source>
        <dbReference type="EMBL" id="CAA9330400.1"/>
    </source>
</evidence>
<evidence type="ECO:0000256" key="1">
    <source>
        <dbReference type="SAM" id="Phobius"/>
    </source>
</evidence>
<proteinExistence type="predicted"/>
<name>A0A6J4LEB3_9ACTN</name>
<keyword evidence="1" id="KW-1133">Transmembrane helix</keyword>
<accession>A0A6J4LEB3</accession>
<keyword evidence="1" id="KW-0812">Transmembrane</keyword>
<feature type="non-terminal residue" evidence="2">
    <location>
        <position position="72"/>
    </location>
</feature>